<sequence length="666" mass="77642">MKKKILWTAFIAFLSFLAYQIYVFTFDNQNNIKPIYLIPKDAVFILETQRPIDTWDEISTSPIWKELQKNSYFKEISKSINTLDKTVKQQKSILNFIGERDVLISAHIYKPKKYDFLYVVNLGKLSKFNFLKNSISSLTGDDFKVTNRIYQNKEITEIYDTSKRETLHIAFIKNQLIASYTHLLVENAINQYQKPIIGRDVNFIEITKETPDDGFFKLFFQYKYLQNYLSCFADKTNENLIENIQNSLYYSGFDVSLIEGTIIQADGYTNVKEDSESYLKAIQKSGKGKRSIATIAPKNTALYVSFAFDNFETLNDNFETLRKEKPQEFELYSKQIIEIEKKLDINIKENVYSWIGNEIGFIHFNSELSRNKKDVAIVFKTSDIQDASKNLDFILSKIKEKTPLQFKQISYKNHTINFLDLKGFFKIVAGNMFKKMEKPYFTIINDFVIFSASPNTLKEIINNNQNNYTLHTSKEFEEFNYLFDKKSTIFTYVNTPYIFDDIVSLTDRKTQLQIKKNKAYITAFNQFGMQLTSEGNVFKSTITSTFINPKLLQEKIASAQKIKKEIAEKRKAEKINSNSNNNLENIFDVKEIYPSDLSATTYTENYPNGKLKIEASLKNGLLDGKYKVYYQNGKLKLKGSYKNGKKSGTWRAYDKQENKLIIKKRF</sequence>
<evidence type="ECO:0000313" key="1">
    <source>
        <dbReference type="EMBL" id="SOS74456.1"/>
    </source>
</evidence>
<gene>
    <name evidence="1" type="ORF">TNO020_20134</name>
</gene>
<dbReference type="Pfam" id="PF07661">
    <property type="entry name" value="MORN_2"/>
    <property type="match status" value="2"/>
</dbReference>
<dbReference type="RefSeq" id="WP_101916937.1">
    <property type="nucleotide sequence ID" value="NZ_OENF01000012.1"/>
</dbReference>
<reference evidence="2" key="1">
    <citation type="submission" date="2017-11" db="EMBL/GenBank/DDBJ databases">
        <authorList>
            <person name="Duchaud E."/>
        </authorList>
    </citation>
    <scope>NUCLEOTIDE SEQUENCE [LARGE SCALE GENOMIC DNA]</scope>
    <source>
        <strain evidence="2">Tenacibaculum sp. TNO020</strain>
    </source>
</reference>
<keyword evidence="2" id="KW-1185">Reference proteome</keyword>
<dbReference type="SUPFAM" id="SSF82185">
    <property type="entry name" value="Histone H3 K4-specific methyltransferase SET7/9 N-terminal domain"/>
    <property type="match status" value="1"/>
</dbReference>
<dbReference type="Gene3D" id="2.20.110.10">
    <property type="entry name" value="Histone H3 K4-specific methyltransferase SET7/9 N-terminal domain"/>
    <property type="match status" value="1"/>
</dbReference>
<dbReference type="InterPro" id="IPR011652">
    <property type="entry name" value="MORN_2"/>
</dbReference>
<dbReference type="AlphaFoldDB" id="A0A2H1YG42"/>
<protein>
    <recommendedName>
        <fullName evidence="3">DUF3352 domain-containing protein</fullName>
    </recommendedName>
</protein>
<dbReference type="EMBL" id="OENF01000012">
    <property type="protein sequence ID" value="SOS74456.1"/>
    <property type="molecule type" value="Genomic_DNA"/>
</dbReference>
<dbReference type="Proteomes" id="UP000234211">
    <property type="component" value="Unassembled WGS sequence"/>
</dbReference>
<evidence type="ECO:0000313" key="2">
    <source>
        <dbReference type="Proteomes" id="UP000234211"/>
    </source>
</evidence>
<evidence type="ECO:0008006" key="3">
    <source>
        <dbReference type="Google" id="ProtNLM"/>
    </source>
</evidence>
<name>A0A2H1YG42_9FLAO</name>
<accession>A0A2H1YG42</accession>
<organism evidence="1 2">
    <name type="scientific">Tenacibaculum piscium</name>
    <dbReference type="NCBI Taxonomy" id="1458515"/>
    <lineage>
        <taxon>Bacteria</taxon>
        <taxon>Pseudomonadati</taxon>
        <taxon>Bacteroidota</taxon>
        <taxon>Flavobacteriia</taxon>
        <taxon>Flavobacteriales</taxon>
        <taxon>Flavobacteriaceae</taxon>
        <taxon>Tenacibaculum</taxon>
    </lineage>
</organism>
<dbReference type="OrthoDB" id="671157at2"/>
<proteinExistence type="predicted"/>
<dbReference type="InterPro" id="IPR021787">
    <property type="entry name" value="DUF3352"/>
</dbReference>
<dbReference type="Pfam" id="PF11832">
    <property type="entry name" value="DUF3352"/>
    <property type="match status" value="1"/>
</dbReference>